<sequence length="134" mass="14703">MSFIRKRSKSGGGIDVSPMLDMVFILLIFFIVTSTFTRETGVDVTKPKASTAKELAKESILIGVTRQGTIHINETQVNLSTLQTVLRQMMAEAPDRPVIIVSDRDAPNGVVVDILDECNLAKVRKVSISANKEE</sequence>
<proteinExistence type="inferred from homology"/>
<evidence type="ECO:0000256" key="5">
    <source>
        <dbReference type="ARBA" id="ARBA00022989"/>
    </source>
</evidence>
<evidence type="ECO:0000256" key="8">
    <source>
        <dbReference type="SAM" id="Phobius"/>
    </source>
</evidence>
<keyword evidence="6 8" id="KW-0472">Membrane</keyword>
<accession>A0A380RWA5</accession>
<gene>
    <name evidence="9" type="ORF">SAMN05661053_0808</name>
</gene>
<keyword evidence="5 8" id="KW-1133">Transmembrane helix</keyword>
<organism evidence="9 10">
    <name type="scientific">Fibrobacter succinogenes</name>
    <name type="common">Bacteroides succinogenes</name>
    <dbReference type="NCBI Taxonomy" id="833"/>
    <lineage>
        <taxon>Bacteria</taxon>
        <taxon>Pseudomonadati</taxon>
        <taxon>Fibrobacterota</taxon>
        <taxon>Fibrobacteria</taxon>
        <taxon>Fibrobacterales</taxon>
        <taxon>Fibrobacteraceae</taxon>
        <taxon>Fibrobacter</taxon>
    </lineage>
</organism>
<dbReference type="GO" id="GO:0022857">
    <property type="term" value="F:transmembrane transporter activity"/>
    <property type="evidence" value="ECO:0007669"/>
    <property type="project" value="InterPro"/>
</dbReference>
<dbReference type="PANTHER" id="PTHR30558">
    <property type="entry name" value="EXBD MEMBRANE COMPONENT OF PMF-DRIVEN MACROMOLECULE IMPORT SYSTEM"/>
    <property type="match status" value="1"/>
</dbReference>
<comment type="similarity">
    <text evidence="2 7">Belongs to the ExbD/TolR family.</text>
</comment>
<dbReference type="Proteomes" id="UP000255423">
    <property type="component" value="Unassembled WGS sequence"/>
</dbReference>
<dbReference type="GO" id="GO:0015031">
    <property type="term" value="P:protein transport"/>
    <property type="evidence" value="ECO:0007669"/>
    <property type="project" value="UniProtKB-KW"/>
</dbReference>
<comment type="subcellular location">
    <subcellularLocation>
        <location evidence="1">Cell membrane</location>
        <topology evidence="1">Single-pass membrane protein</topology>
    </subcellularLocation>
    <subcellularLocation>
        <location evidence="7">Cell membrane</location>
        <topology evidence="7">Single-pass type II membrane protein</topology>
    </subcellularLocation>
</comment>
<name>A0A380RWA5_FIBSU</name>
<dbReference type="InterPro" id="IPR003400">
    <property type="entry name" value="ExbD"/>
</dbReference>
<feature type="transmembrane region" description="Helical" evidence="8">
    <location>
        <begin position="12"/>
        <end position="32"/>
    </location>
</feature>
<evidence type="ECO:0000256" key="6">
    <source>
        <dbReference type="ARBA" id="ARBA00023136"/>
    </source>
</evidence>
<evidence type="ECO:0000313" key="10">
    <source>
        <dbReference type="Proteomes" id="UP000255423"/>
    </source>
</evidence>
<dbReference type="Pfam" id="PF02472">
    <property type="entry name" value="ExbD"/>
    <property type="match status" value="1"/>
</dbReference>
<keyword evidence="7" id="KW-0653">Protein transport</keyword>
<evidence type="ECO:0000256" key="7">
    <source>
        <dbReference type="RuleBase" id="RU003879"/>
    </source>
</evidence>
<keyword evidence="4 7" id="KW-0812">Transmembrane</keyword>
<dbReference type="Gene3D" id="3.30.420.270">
    <property type="match status" value="1"/>
</dbReference>
<dbReference type="RefSeq" id="WP_109572163.1">
    <property type="nucleotide sequence ID" value="NZ_UHJL01000001.1"/>
</dbReference>
<keyword evidence="7" id="KW-0813">Transport</keyword>
<keyword evidence="3" id="KW-1003">Cell membrane</keyword>
<protein>
    <submittedName>
        <fullName evidence="9">Outer membrane transport energization protein ExbD (TC 2.C.1.1.1)</fullName>
    </submittedName>
</protein>
<evidence type="ECO:0000256" key="3">
    <source>
        <dbReference type="ARBA" id="ARBA00022475"/>
    </source>
</evidence>
<reference evidence="9 10" key="1">
    <citation type="submission" date="2017-08" db="EMBL/GenBank/DDBJ databases">
        <authorList>
            <person name="de Groot N.N."/>
        </authorList>
    </citation>
    <scope>NUCLEOTIDE SEQUENCE [LARGE SCALE GENOMIC DNA]</scope>
    <source>
        <strain evidence="9 10">HM2</strain>
    </source>
</reference>
<dbReference type="EMBL" id="UHJL01000001">
    <property type="protein sequence ID" value="SUQ19569.1"/>
    <property type="molecule type" value="Genomic_DNA"/>
</dbReference>
<evidence type="ECO:0000256" key="1">
    <source>
        <dbReference type="ARBA" id="ARBA00004162"/>
    </source>
</evidence>
<evidence type="ECO:0000256" key="2">
    <source>
        <dbReference type="ARBA" id="ARBA00005811"/>
    </source>
</evidence>
<evidence type="ECO:0000256" key="4">
    <source>
        <dbReference type="ARBA" id="ARBA00022692"/>
    </source>
</evidence>
<dbReference type="PANTHER" id="PTHR30558:SF13">
    <property type="entry name" value="BIOPOLYMER TRANSPORT PROTEIN EXBD2"/>
    <property type="match status" value="1"/>
</dbReference>
<evidence type="ECO:0000313" key="9">
    <source>
        <dbReference type="EMBL" id="SUQ19569.1"/>
    </source>
</evidence>
<dbReference type="GO" id="GO:0005886">
    <property type="term" value="C:plasma membrane"/>
    <property type="evidence" value="ECO:0007669"/>
    <property type="project" value="UniProtKB-SubCell"/>
</dbReference>
<dbReference type="AlphaFoldDB" id="A0A380RWA5"/>